<dbReference type="EMBL" id="QGNW01000126">
    <property type="protein sequence ID" value="RVW93938.1"/>
    <property type="molecule type" value="Genomic_DNA"/>
</dbReference>
<feature type="chain" id="PRO_5019246714" description="Kelch repeat-containing protein" evidence="1">
    <location>
        <begin position="18"/>
        <end position="444"/>
    </location>
</feature>
<evidence type="ECO:0000256" key="1">
    <source>
        <dbReference type="SAM" id="SignalP"/>
    </source>
</evidence>
<feature type="signal peptide" evidence="1">
    <location>
        <begin position="1"/>
        <end position="17"/>
    </location>
</feature>
<keyword evidence="1" id="KW-0732">Signal</keyword>
<name>A0A438IB46_VITVI</name>
<dbReference type="InterPro" id="IPR012871">
    <property type="entry name" value="DUF1668_ORYSA"/>
</dbReference>
<proteinExistence type="predicted"/>
<dbReference type="SUPFAM" id="SSF117281">
    <property type="entry name" value="Kelch motif"/>
    <property type="match status" value="1"/>
</dbReference>
<evidence type="ECO:0000313" key="2">
    <source>
        <dbReference type="EMBL" id="RVW93938.1"/>
    </source>
</evidence>
<evidence type="ECO:0008006" key="4">
    <source>
        <dbReference type="Google" id="ProtNLM"/>
    </source>
</evidence>
<dbReference type="Proteomes" id="UP000288805">
    <property type="component" value="Unassembled WGS sequence"/>
</dbReference>
<organism evidence="2 3">
    <name type="scientific">Vitis vinifera</name>
    <name type="common">Grape</name>
    <dbReference type="NCBI Taxonomy" id="29760"/>
    <lineage>
        <taxon>Eukaryota</taxon>
        <taxon>Viridiplantae</taxon>
        <taxon>Streptophyta</taxon>
        <taxon>Embryophyta</taxon>
        <taxon>Tracheophyta</taxon>
        <taxon>Spermatophyta</taxon>
        <taxon>Magnoliopsida</taxon>
        <taxon>eudicotyledons</taxon>
        <taxon>Gunneridae</taxon>
        <taxon>Pentapetalae</taxon>
        <taxon>rosids</taxon>
        <taxon>Vitales</taxon>
        <taxon>Vitaceae</taxon>
        <taxon>Viteae</taxon>
        <taxon>Vitis</taxon>
    </lineage>
</organism>
<dbReference type="Gene3D" id="2.120.10.80">
    <property type="entry name" value="Kelch-type beta propeller"/>
    <property type="match status" value="1"/>
</dbReference>
<sequence>MERKGVLLVATPSLLLAIDPARLTTRPEKDLKSQMPVPPVFKVLNAVANGYPYGMRFFVRESKLYLVGGEKSAEGVSMEQLYYEEDDIEVDSSFGTQGASPYIYVSDLTTPDSITDLCKLPTAMLGPKPNPYIAEVEGKIYVLYGNPYFYPQDDILFPTFEVYDPSVGQWEALPDPPFYPRENWIDVEEFEVHAISVMGTSIYVKAGKNYHSYNVNTKIWDSLGSKFSATPLIHPMQPCIQPAKIVPPYDDIFIGLHSATAFAVLIHSDGTSPSYQFLDEVFDEYYKYNLISSSRAVISMGEKEMCVIMAGIWEGKHTTAYITTFRIEKLHASAQTPAVTSAEGSSAPAPKRAKRAKTIAASAPVQDSDELAPFLSVTCLTKGFYNLHAWGLENPVICSAYFHSWVTYDRISRSDTPNPILLEHNMFLLKVLYAKHLFACACAS</sequence>
<dbReference type="AlphaFoldDB" id="A0A438IB46"/>
<reference evidence="2 3" key="1">
    <citation type="journal article" date="2018" name="PLoS Genet.">
        <title>Population sequencing reveals clonal diversity and ancestral inbreeding in the grapevine cultivar Chardonnay.</title>
        <authorList>
            <person name="Roach M.J."/>
            <person name="Johnson D.L."/>
            <person name="Bohlmann J."/>
            <person name="van Vuuren H.J."/>
            <person name="Jones S.J."/>
            <person name="Pretorius I.S."/>
            <person name="Schmidt S.A."/>
            <person name="Borneman A.R."/>
        </authorList>
    </citation>
    <scope>NUCLEOTIDE SEQUENCE [LARGE SCALE GENOMIC DNA]</scope>
    <source>
        <strain evidence="3">cv. Chardonnay</strain>
        <tissue evidence="2">Leaf</tissue>
    </source>
</reference>
<gene>
    <name evidence="2" type="ORF">CK203_028150</name>
</gene>
<accession>A0A438IB46</accession>
<evidence type="ECO:0000313" key="3">
    <source>
        <dbReference type="Proteomes" id="UP000288805"/>
    </source>
</evidence>
<comment type="caution">
    <text evidence="2">The sequence shown here is derived from an EMBL/GenBank/DDBJ whole genome shotgun (WGS) entry which is preliminary data.</text>
</comment>
<dbReference type="InterPro" id="IPR015915">
    <property type="entry name" value="Kelch-typ_b-propeller"/>
</dbReference>
<dbReference type="Pfam" id="PF07893">
    <property type="entry name" value="DUF1668"/>
    <property type="match status" value="1"/>
</dbReference>
<protein>
    <recommendedName>
        <fullName evidence="4">Kelch repeat-containing protein</fullName>
    </recommendedName>
</protein>